<feature type="non-terminal residue" evidence="2">
    <location>
        <position position="1"/>
    </location>
</feature>
<dbReference type="InterPro" id="IPR046797">
    <property type="entry name" value="PDDEXK_12"/>
</dbReference>
<evidence type="ECO:0000259" key="1">
    <source>
        <dbReference type="Pfam" id="PF20516"/>
    </source>
</evidence>
<evidence type="ECO:0000313" key="3">
    <source>
        <dbReference type="Proteomes" id="UP000799444"/>
    </source>
</evidence>
<feature type="domain" description="PD-(D/E)XK nuclease-like" evidence="1">
    <location>
        <begin position="1"/>
        <end position="119"/>
    </location>
</feature>
<keyword evidence="3" id="KW-1185">Reference proteome</keyword>
<protein>
    <recommendedName>
        <fullName evidence="1">PD-(D/E)XK nuclease-like domain-containing protein</fullName>
    </recommendedName>
</protein>
<organism evidence="2 3">
    <name type="scientific">Polyplosphaeria fusca</name>
    <dbReference type="NCBI Taxonomy" id="682080"/>
    <lineage>
        <taxon>Eukaryota</taxon>
        <taxon>Fungi</taxon>
        <taxon>Dikarya</taxon>
        <taxon>Ascomycota</taxon>
        <taxon>Pezizomycotina</taxon>
        <taxon>Dothideomycetes</taxon>
        <taxon>Pleosporomycetidae</taxon>
        <taxon>Pleosporales</taxon>
        <taxon>Tetraplosphaeriaceae</taxon>
        <taxon>Polyplosphaeria</taxon>
    </lineage>
</organism>
<accession>A0A9P4UWB9</accession>
<reference evidence="2" key="1">
    <citation type="journal article" date="2020" name="Stud. Mycol.">
        <title>101 Dothideomycetes genomes: a test case for predicting lifestyles and emergence of pathogens.</title>
        <authorList>
            <person name="Haridas S."/>
            <person name="Albert R."/>
            <person name="Binder M."/>
            <person name="Bloem J."/>
            <person name="Labutti K."/>
            <person name="Salamov A."/>
            <person name="Andreopoulos B."/>
            <person name="Baker S."/>
            <person name="Barry K."/>
            <person name="Bills G."/>
            <person name="Bluhm B."/>
            <person name="Cannon C."/>
            <person name="Castanera R."/>
            <person name="Culley D."/>
            <person name="Daum C."/>
            <person name="Ezra D."/>
            <person name="Gonzalez J."/>
            <person name="Henrissat B."/>
            <person name="Kuo A."/>
            <person name="Liang C."/>
            <person name="Lipzen A."/>
            <person name="Lutzoni F."/>
            <person name="Magnuson J."/>
            <person name="Mondo S."/>
            <person name="Nolan M."/>
            <person name="Ohm R."/>
            <person name="Pangilinan J."/>
            <person name="Park H.-J."/>
            <person name="Ramirez L."/>
            <person name="Alfaro M."/>
            <person name="Sun H."/>
            <person name="Tritt A."/>
            <person name="Yoshinaga Y."/>
            <person name="Zwiers L.-H."/>
            <person name="Turgeon B."/>
            <person name="Goodwin S."/>
            <person name="Spatafora J."/>
            <person name="Crous P."/>
            <person name="Grigoriev I."/>
        </authorList>
    </citation>
    <scope>NUCLEOTIDE SEQUENCE</scope>
    <source>
        <strain evidence="2">CBS 125425</strain>
    </source>
</reference>
<name>A0A9P4UWB9_9PLEO</name>
<dbReference type="AlphaFoldDB" id="A0A9P4UWB9"/>
<gene>
    <name evidence="2" type="ORF">EJ04DRAFT_450958</name>
</gene>
<sequence length="120" mass="13933">NHVTRNRNLRTDSIAISIETKSPYKSWTDGKPQIAIWTDAWLNRLSLLPRAKEKDDPWPAIPLLIAQGHDWHMLIISRDGDKTVIRDKIDIGSTRSCFDAMKVVTVLHWCMDWAETVWRP</sequence>
<evidence type="ECO:0000313" key="2">
    <source>
        <dbReference type="EMBL" id="KAF2727648.1"/>
    </source>
</evidence>
<dbReference type="EMBL" id="ML996319">
    <property type="protein sequence ID" value="KAF2727648.1"/>
    <property type="molecule type" value="Genomic_DNA"/>
</dbReference>
<dbReference type="Proteomes" id="UP000799444">
    <property type="component" value="Unassembled WGS sequence"/>
</dbReference>
<dbReference type="OrthoDB" id="4161186at2759"/>
<comment type="caution">
    <text evidence="2">The sequence shown here is derived from an EMBL/GenBank/DDBJ whole genome shotgun (WGS) entry which is preliminary data.</text>
</comment>
<dbReference type="Pfam" id="PF20516">
    <property type="entry name" value="PDDEXK_12"/>
    <property type="match status" value="1"/>
</dbReference>
<proteinExistence type="predicted"/>